<keyword evidence="1" id="KW-0812">Transmembrane</keyword>
<dbReference type="Proteomes" id="UP000198888">
    <property type="component" value="Unassembled WGS sequence"/>
</dbReference>
<protein>
    <submittedName>
        <fullName evidence="2">Uncharacterized protein</fullName>
    </submittedName>
</protein>
<evidence type="ECO:0000256" key="1">
    <source>
        <dbReference type="SAM" id="Phobius"/>
    </source>
</evidence>
<evidence type="ECO:0000313" key="3">
    <source>
        <dbReference type="Proteomes" id="UP000198888"/>
    </source>
</evidence>
<dbReference type="RefSeq" id="WP_177171904.1">
    <property type="nucleotide sequence ID" value="NZ_CP024845.1"/>
</dbReference>
<sequence>MVVSFFDDPVVIGLIVLLVAFVFFGYLLMRRTVLGLREGYEDGQRRE</sequence>
<dbReference type="STRING" id="1073996.SAMN05444271_105114"/>
<dbReference type="OrthoDB" id="246670at2157"/>
<keyword evidence="1" id="KW-1133">Transmembrane helix</keyword>
<dbReference type="GeneID" id="76389891"/>
<organism evidence="2 3">
    <name type="scientific">Halohasta litchfieldiae</name>
    <dbReference type="NCBI Taxonomy" id="1073996"/>
    <lineage>
        <taxon>Archaea</taxon>
        <taxon>Methanobacteriati</taxon>
        <taxon>Methanobacteriota</taxon>
        <taxon>Stenosarchaea group</taxon>
        <taxon>Halobacteria</taxon>
        <taxon>Halobacteriales</taxon>
        <taxon>Haloferacaceae</taxon>
        <taxon>Halohasta</taxon>
    </lineage>
</organism>
<name>A0A1H6SVJ8_9EURY</name>
<keyword evidence="3" id="KW-1185">Reference proteome</keyword>
<dbReference type="Pfam" id="PF25258">
    <property type="entry name" value="DUF7859"/>
    <property type="match status" value="1"/>
</dbReference>
<dbReference type="InterPro" id="IPR057181">
    <property type="entry name" value="DUF7859"/>
</dbReference>
<dbReference type="AlphaFoldDB" id="A0A1H6SVJ8"/>
<keyword evidence="1" id="KW-0472">Membrane</keyword>
<dbReference type="EMBL" id="FNYR01000005">
    <property type="protein sequence ID" value="SEI67602.1"/>
    <property type="molecule type" value="Genomic_DNA"/>
</dbReference>
<accession>A0A1H6SVJ8</accession>
<feature type="transmembrane region" description="Helical" evidence="1">
    <location>
        <begin position="12"/>
        <end position="29"/>
    </location>
</feature>
<gene>
    <name evidence="2" type="ORF">SAMN05444271_105114</name>
</gene>
<proteinExistence type="predicted"/>
<reference evidence="2 3" key="1">
    <citation type="submission" date="2016-10" db="EMBL/GenBank/DDBJ databases">
        <authorList>
            <person name="de Groot N.N."/>
        </authorList>
    </citation>
    <scope>NUCLEOTIDE SEQUENCE [LARGE SCALE GENOMIC DNA]</scope>
    <source>
        <strain evidence="2 3">DSM 22187</strain>
    </source>
</reference>
<evidence type="ECO:0000313" key="2">
    <source>
        <dbReference type="EMBL" id="SEI67602.1"/>
    </source>
</evidence>